<reference evidence="1" key="2">
    <citation type="journal article" date="2015" name="Data Brief">
        <title>Shoot transcriptome of the giant reed, Arundo donax.</title>
        <authorList>
            <person name="Barrero R.A."/>
            <person name="Guerrero F.D."/>
            <person name="Moolhuijzen P."/>
            <person name="Goolsby J.A."/>
            <person name="Tidwell J."/>
            <person name="Bellgard S.E."/>
            <person name="Bellgard M.I."/>
        </authorList>
    </citation>
    <scope>NUCLEOTIDE SEQUENCE</scope>
    <source>
        <tissue evidence="1">Shoot tissue taken approximately 20 cm above the soil surface</tissue>
    </source>
</reference>
<reference evidence="1" key="1">
    <citation type="submission" date="2014-09" db="EMBL/GenBank/DDBJ databases">
        <authorList>
            <person name="Magalhaes I.L.F."/>
            <person name="Oliveira U."/>
            <person name="Santos F.R."/>
            <person name="Vidigal T.H.D.A."/>
            <person name="Brescovit A.D."/>
            <person name="Santos A.J."/>
        </authorList>
    </citation>
    <scope>NUCLEOTIDE SEQUENCE</scope>
    <source>
        <tissue evidence="1">Shoot tissue taken approximately 20 cm above the soil surface</tissue>
    </source>
</reference>
<accession>A0A0A9FA34</accession>
<sequence>MVNKTLGYSLLPDISVALLIHYADVQIPNSLEFLLQNGPIYLDEILDDNCHDAPIYMPYSTMILHPKTTRGDITHNEQLHVYILQL</sequence>
<dbReference type="AlphaFoldDB" id="A0A0A9FA34"/>
<evidence type="ECO:0000313" key="1">
    <source>
        <dbReference type="EMBL" id="JAE07011.1"/>
    </source>
</evidence>
<dbReference type="EMBL" id="GBRH01190885">
    <property type="protein sequence ID" value="JAE07011.1"/>
    <property type="molecule type" value="Transcribed_RNA"/>
</dbReference>
<name>A0A0A9FA34_ARUDO</name>
<organism evidence="1">
    <name type="scientific">Arundo donax</name>
    <name type="common">Giant reed</name>
    <name type="synonym">Donax arundinaceus</name>
    <dbReference type="NCBI Taxonomy" id="35708"/>
    <lineage>
        <taxon>Eukaryota</taxon>
        <taxon>Viridiplantae</taxon>
        <taxon>Streptophyta</taxon>
        <taxon>Embryophyta</taxon>
        <taxon>Tracheophyta</taxon>
        <taxon>Spermatophyta</taxon>
        <taxon>Magnoliopsida</taxon>
        <taxon>Liliopsida</taxon>
        <taxon>Poales</taxon>
        <taxon>Poaceae</taxon>
        <taxon>PACMAD clade</taxon>
        <taxon>Arundinoideae</taxon>
        <taxon>Arundineae</taxon>
        <taxon>Arundo</taxon>
    </lineage>
</organism>
<protein>
    <submittedName>
        <fullName evidence="1">Uncharacterized protein</fullName>
    </submittedName>
</protein>
<proteinExistence type="predicted"/>